<evidence type="ECO:0000313" key="3">
    <source>
        <dbReference type="EMBL" id="MEK0186807.1"/>
    </source>
</evidence>
<gene>
    <name evidence="3" type="ORF">WMG39_18410</name>
</gene>
<evidence type="ECO:0000313" key="4">
    <source>
        <dbReference type="Proteomes" id="UP001384579"/>
    </source>
</evidence>
<feature type="compositionally biased region" description="Polar residues" evidence="2">
    <location>
        <begin position="375"/>
        <end position="387"/>
    </location>
</feature>
<feature type="region of interest" description="Disordered" evidence="2">
    <location>
        <begin position="375"/>
        <end position="404"/>
    </location>
</feature>
<feature type="region of interest" description="Disordered" evidence="2">
    <location>
        <begin position="324"/>
        <end position="351"/>
    </location>
</feature>
<dbReference type="Proteomes" id="UP001384579">
    <property type="component" value="Unassembled WGS sequence"/>
</dbReference>
<feature type="region of interest" description="Disordered" evidence="2">
    <location>
        <begin position="281"/>
        <end position="300"/>
    </location>
</feature>
<feature type="region of interest" description="Disordered" evidence="2">
    <location>
        <begin position="440"/>
        <end position="466"/>
    </location>
</feature>
<dbReference type="EMBL" id="JBBLXS010000260">
    <property type="protein sequence ID" value="MEK0186807.1"/>
    <property type="molecule type" value="Genomic_DNA"/>
</dbReference>
<reference evidence="3 4" key="1">
    <citation type="journal article" date="2020" name="Harmful Algae">
        <title>Molecular and morphological characterization of a novel dihydroanatoxin-a producing Microcoleus species (cyanobacteria) from the Russian River, California, USA.</title>
        <authorList>
            <person name="Conklin K.Y."/>
            <person name="Stancheva R."/>
            <person name="Otten T.G."/>
            <person name="Fadness R."/>
            <person name="Boyer G.L."/>
            <person name="Read B."/>
            <person name="Zhang X."/>
            <person name="Sheath R.G."/>
        </authorList>
    </citation>
    <scope>NUCLEOTIDE SEQUENCE [LARGE SCALE GENOMIC DNA]</scope>
    <source>
        <strain evidence="3 4">PTRS2</strain>
    </source>
</reference>
<proteinExistence type="predicted"/>
<organism evidence="3 4">
    <name type="scientific">Microcoleus anatoxicus PTRS2</name>
    <dbReference type="NCBI Taxonomy" id="2705321"/>
    <lineage>
        <taxon>Bacteria</taxon>
        <taxon>Bacillati</taxon>
        <taxon>Cyanobacteriota</taxon>
        <taxon>Cyanophyceae</taxon>
        <taxon>Oscillatoriophycideae</taxon>
        <taxon>Oscillatoriales</taxon>
        <taxon>Microcoleaceae</taxon>
        <taxon>Microcoleus</taxon>
        <taxon>Microcoleus anatoxicus</taxon>
    </lineage>
</organism>
<name>A0ABU8YQU7_9CYAN</name>
<keyword evidence="4" id="KW-1185">Reference proteome</keyword>
<accession>A0ABU8YQU7</accession>
<keyword evidence="1" id="KW-0175">Coiled coil</keyword>
<evidence type="ECO:0000256" key="1">
    <source>
        <dbReference type="SAM" id="Coils"/>
    </source>
</evidence>
<evidence type="ECO:0000256" key="2">
    <source>
        <dbReference type="SAM" id="MobiDB-lite"/>
    </source>
</evidence>
<protein>
    <submittedName>
        <fullName evidence="3">Uncharacterized protein</fullName>
    </submittedName>
</protein>
<feature type="compositionally biased region" description="Polar residues" evidence="2">
    <location>
        <begin position="341"/>
        <end position="351"/>
    </location>
</feature>
<sequence>MPAISPRESIKDKLDVRLCEYWDKAMSEADLRANQQQPHSAVQSDAEPLELNSLAVWGLEPIDPTPKDPGAVVVDTPEADWETVDFPNAISVNAIPTTSEGKNLPSQTEVPLTDISPISDHLKNLLANTEQAKGKGSTPVTLMQALHECNRDLLGRISQLETALQESQTKLQQREALLEKQNAELQNTQAQLTRLFGKLEVSNQTLQSQEILVENLTNQLATSQTRLATVERESAATVMRYNEQLHQLVTTENVCKELRSRLHRQQRHTLQFKAALEKSLEMPHPKSIAPTEPVENTEDTASAQLESLLAAVKSQNVPVSPIFNTSPVQPWSDPWEAQPEVGTSQGCIGPESTVSQEFNTLASASGIELHENENFSQPDAATESSPSIVEAPPETESAKGKYSSPELVRAAKILSSVETFGIQQVRSSAAQPMAVEEPHWLTSITSPRSPAKKRRSLADIELPSFR</sequence>
<comment type="caution">
    <text evidence="3">The sequence shown here is derived from an EMBL/GenBank/DDBJ whole genome shotgun (WGS) entry which is preliminary data.</text>
</comment>
<feature type="coiled-coil region" evidence="1">
    <location>
        <begin position="150"/>
        <end position="233"/>
    </location>
</feature>
<dbReference type="RefSeq" id="WP_340524416.1">
    <property type="nucleotide sequence ID" value="NZ_JBBLXS010000260.1"/>
</dbReference>